<name>A0A9X6RP00_HYPEX</name>
<evidence type="ECO:0000259" key="1">
    <source>
        <dbReference type="PROSITE" id="PS50011"/>
    </source>
</evidence>
<dbReference type="OrthoDB" id="4062651at2759"/>
<dbReference type="PROSITE" id="PS00108">
    <property type="entry name" value="PROTEIN_KINASE_ST"/>
    <property type="match status" value="1"/>
</dbReference>
<gene>
    <name evidence="2" type="ORF">BV898_18917</name>
</gene>
<dbReference type="AlphaFoldDB" id="A0A9X6RP00"/>
<dbReference type="PROSITE" id="PS50011">
    <property type="entry name" value="PROTEIN_KINASE_DOM"/>
    <property type="match status" value="1"/>
</dbReference>
<evidence type="ECO:0000313" key="3">
    <source>
        <dbReference type="Proteomes" id="UP000192578"/>
    </source>
</evidence>
<accession>A0A9X6RP00</accession>
<dbReference type="EMBL" id="MTYJ01000416">
    <property type="protein sequence ID" value="OWA54517.1"/>
    <property type="molecule type" value="Genomic_DNA"/>
</dbReference>
<dbReference type="GO" id="GO:0005737">
    <property type="term" value="C:cytoplasm"/>
    <property type="evidence" value="ECO:0007669"/>
    <property type="project" value="TreeGrafter"/>
</dbReference>
<dbReference type="Pfam" id="PF00069">
    <property type="entry name" value="Pkinase"/>
    <property type="match status" value="1"/>
</dbReference>
<dbReference type="SMART" id="SM00220">
    <property type="entry name" value="S_TKc"/>
    <property type="match status" value="1"/>
</dbReference>
<keyword evidence="2" id="KW-0131">Cell cycle</keyword>
<reference evidence="3" key="1">
    <citation type="submission" date="2017-01" db="EMBL/GenBank/DDBJ databases">
        <title>Comparative genomics of anhydrobiosis in the tardigrade Hypsibius dujardini.</title>
        <authorList>
            <person name="Yoshida Y."/>
            <person name="Koutsovoulos G."/>
            <person name="Laetsch D."/>
            <person name="Stevens L."/>
            <person name="Kumar S."/>
            <person name="Horikawa D."/>
            <person name="Ishino K."/>
            <person name="Komine S."/>
            <person name="Tomita M."/>
            <person name="Blaxter M."/>
            <person name="Arakawa K."/>
        </authorList>
    </citation>
    <scope>NUCLEOTIDE SEQUENCE [LARGE SCALE GENOMIC DNA]</scope>
    <source>
        <strain evidence="3">Z151</strain>
    </source>
</reference>
<dbReference type="Gene3D" id="1.10.510.10">
    <property type="entry name" value="Transferase(Phosphotransferase) domain 1"/>
    <property type="match status" value="1"/>
</dbReference>
<dbReference type="PANTHER" id="PTHR24361">
    <property type="entry name" value="MITOGEN-ACTIVATED KINASE KINASE KINASE"/>
    <property type="match status" value="1"/>
</dbReference>
<dbReference type="Proteomes" id="UP000192578">
    <property type="component" value="Unassembled WGS sequence"/>
</dbReference>
<feature type="domain" description="Protein kinase" evidence="1">
    <location>
        <begin position="17"/>
        <end position="327"/>
    </location>
</feature>
<dbReference type="GO" id="GO:0005524">
    <property type="term" value="F:ATP binding"/>
    <property type="evidence" value="ECO:0007669"/>
    <property type="project" value="InterPro"/>
</dbReference>
<dbReference type="GO" id="GO:0051301">
    <property type="term" value="P:cell division"/>
    <property type="evidence" value="ECO:0007669"/>
    <property type="project" value="UniProtKB-KW"/>
</dbReference>
<dbReference type="InterPro" id="IPR008271">
    <property type="entry name" value="Ser/Thr_kinase_AS"/>
</dbReference>
<evidence type="ECO:0000313" key="2">
    <source>
        <dbReference type="EMBL" id="OWA54517.1"/>
    </source>
</evidence>
<protein>
    <submittedName>
        <fullName evidence="2">Cell division control protein 7</fullName>
    </submittedName>
</protein>
<proteinExistence type="predicted"/>
<dbReference type="InterPro" id="IPR011009">
    <property type="entry name" value="Kinase-like_dom_sf"/>
</dbReference>
<organism evidence="2 3">
    <name type="scientific">Hypsibius exemplaris</name>
    <name type="common">Freshwater tardigrade</name>
    <dbReference type="NCBI Taxonomy" id="2072580"/>
    <lineage>
        <taxon>Eukaryota</taxon>
        <taxon>Metazoa</taxon>
        <taxon>Ecdysozoa</taxon>
        <taxon>Tardigrada</taxon>
        <taxon>Eutardigrada</taxon>
        <taxon>Parachela</taxon>
        <taxon>Hypsibioidea</taxon>
        <taxon>Hypsibiidae</taxon>
        <taxon>Hypsibius</taxon>
    </lineage>
</organism>
<sequence length="407" mass="45371">MTTIAFSGRKRVYTWPKTEYSFIGEDGWGTVIKLGPCKDNENNTYAADFALKILSNGNAIETTENLTQYAYLLKLDHVNILRYIDVGFLEAIMPRRLCFLTEFCPDGDLNSLAKSPGDLTLEQFISFFTQIVAGLAYLHTAVNPPIVHGDVKGSNIFLTNDKRTVKLGSIDGCDVLEDSRTSVQVMGTLGWMAPEVLSQIVGDRDSNPLPVGRATDIFSLGCTMVELLNGGVVPYVDKKGEPVLEVLQYSDMSPTVEPTITQRWREMSDPTILAHPDWKNTCDGIRFAVPDEYKNLLEGCLWYNSDERHPAVHLRDLLAHIKGPAYLALRTPEDKAKSVRALENALQTSANTPNNIRQKHEEALALAVAEIKTAGMEFGLGIRVIEREVQDLTRFLEEQLEEHLSLP</sequence>
<keyword evidence="3" id="KW-1185">Reference proteome</keyword>
<dbReference type="InterPro" id="IPR053235">
    <property type="entry name" value="Ser_Thr_kinase"/>
</dbReference>
<comment type="caution">
    <text evidence="2">The sequence shown here is derived from an EMBL/GenBank/DDBJ whole genome shotgun (WGS) entry which is preliminary data.</text>
</comment>
<keyword evidence="2" id="KW-0132">Cell division</keyword>
<dbReference type="GO" id="GO:0004674">
    <property type="term" value="F:protein serine/threonine kinase activity"/>
    <property type="evidence" value="ECO:0007669"/>
    <property type="project" value="TreeGrafter"/>
</dbReference>
<dbReference type="SUPFAM" id="SSF56112">
    <property type="entry name" value="Protein kinase-like (PK-like)"/>
    <property type="match status" value="1"/>
</dbReference>
<dbReference type="InterPro" id="IPR000719">
    <property type="entry name" value="Prot_kinase_dom"/>
</dbReference>